<proteinExistence type="predicted"/>
<dbReference type="InterPro" id="IPR047197">
    <property type="entry name" value="THYN1-like_EVE"/>
</dbReference>
<evidence type="ECO:0000313" key="2">
    <source>
        <dbReference type="EMBL" id="AIE99591.1"/>
    </source>
</evidence>
<dbReference type="EMBL" id="KF900567">
    <property type="protein sequence ID" value="AIE99591.1"/>
    <property type="molecule type" value="Genomic_DNA"/>
</dbReference>
<dbReference type="Gene3D" id="3.10.590.10">
    <property type="entry name" value="ph1033 like domains"/>
    <property type="match status" value="1"/>
</dbReference>
<dbReference type="SUPFAM" id="SSF88697">
    <property type="entry name" value="PUA domain-like"/>
    <property type="match status" value="1"/>
</dbReference>
<dbReference type="Pfam" id="PF01878">
    <property type="entry name" value="EVE"/>
    <property type="match status" value="1"/>
</dbReference>
<feature type="domain" description="EVE" evidence="1">
    <location>
        <begin position="3"/>
        <end position="135"/>
    </location>
</feature>
<dbReference type="InterPro" id="IPR015947">
    <property type="entry name" value="PUA-like_sf"/>
</dbReference>
<dbReference type="FunFam" id="3.10.590.10:FF:000009">
    <property type="entry name" value="EVE domain protein"/>
    <property type="match status" value="1"/>
</dbReference>
<dbReference type="AlphaFoldDB" id="A0A075GC51"/>
<organism evidence="2">
    <name type="scientific">uncultured marine thaumarchaeote KM3_115_A11</name>
    <dbReference type="NCBI Taxonomy" id="1455988"/>
    <lineage>
        <taxon>Archaea</taxon>
        <taxon>Nitrososphaerota</taxon>
        <taxon>environmental samples</taxon>
    </lineage>
</organism>
<dbReference type="PANTHER" id="PTHR14087:SF7">
    <property type="entry name" value="THYMOCYTE NUCLEAR PROTEIN 1"/>
    <property type="match status" value="1"/>
</dbReference>
<dbReference type="InterPro" id="IPR052181">
    <property type="entry name" value="5hmC_binding"/>
</dbReference>
<protein>
    <recommendedName>
        <fullName evidence="1">EVE domain-containing protein</fullName>
    </recommendedName>
</protein>
<evidence type="ECO:0000259" key="1">
    <source>
        <dbReference type="Pfam" id="PF01878"/>
    </source>
</evidence>
<dbReference type="CDD" id="cd21133">
    <property type="entry name" value="EVE"/>
    <property type="match status" value="1"/>
</dbReference>
<accession>A0A075GC51</accession>
<dbReference type="PANTHER" id="PTHR14087">
    <property type="entry name" value="THYMOCYTE NUCLEAR PROTEIN 1"/>
    <property type="match status" value="1"/>
</dbReference>
<dbReference type="InterPro" id="IPR002740">
    <property type="entry name" value="EVE_domain"/>
</dbReference>
<sequence length="141" mass="16630">MANYWLVKQEPSGPRGYNFSILQKEKTTVWDGVRNNLALKHMRNMKKGDSVLYYHTGDERQAVGIMTVTSKPYPNPEEDNERFVVVDVKYKRRLDKPVSLEQMKKEKSFKNWELLRISRLSVMPVPKPIWDKIINLSKSKF</sequence>
<reference evidence="2" key="1">
    <citation type="journal article" date="2014" name="Genome Biol. Evol.">
        <title>Pangenome evidence for extensive interdomain horizontal transfer affecting lineage core and shell genes in uncultured planktonic thaumarchaeota and euryarchaeota.</title>
        <authorList>
            <person name="Deschamps P."/>
            <person name="Zivanovic Y."/>
            <person name="Moreira D."/>
            <person name="Rodriguez-Valera F."/>
            <person name="Lopez-Garcia P."/>
        </authorList>
    </citation>
    <scope>NUCLEOTIDE SEQUENCE</scope>
</reference>
<name>A0A075GC51_9ARCH</name>